<comment type="cofactor">
    <cofactor evidence="9">
        <name>Mg(2+)</name>
        <dbReference type="ChEBI" id="CHEBI:18420"/>
    </cofactor>
</comment>
<comment type="similarity">
    <text evidence="3 9">Belongs to the purine/pyrimidine phosphoribosyltransferase family. PyrE subfamily.</text>
</comment>
<dbReference type="NCBIfam" id="TIGR00336">
    <property type="entry name" value="pyrE"/>
    <property type="match status" value="1"/>
</dbReference>
<evidence type="ECO:0000256" key="4">
    <source>
        <dbReference type="ARBA" id="ARBA00011738"/>
    </source>
</evidence>
<feature type="binding site" evidence="9">
    <location>
        <position position="102"/>
    </location>
    <ligand>
        <name>5-phospho-alpha-D-ribose 1-diphosphate</name>
        <dbReference type="ChEBI" id="CHEBI:58017"/>
        <note>ligand shared between dimeric partners</note>
    </ligand>
</feature>
<comment type="subunit">
    <text evidence="4 9">Homodimer.</text>
</comment>
<evidence type="ECO:0000256" key="8">
    <source>
        <dbReference type="ARBA" id="ARBA00022975"/>
    </source>
</evidence>
<dbReference type="Proteomes" id="UP001139031">
    <property type="component" value="Unassembled WGS sequence"/>
</dbReference>
<dbReference type="PANTHER" id="PTHR46683:SF1">
    <property type="entry name" value="OROTATE PHOSPHORIBOSYLTRANSFERASE 1-RELATED"/>
    <property type="match status" value="1"/>
</dbReference>
<dbReference type="SUPFAM" id="SSF53271">
    <property type="entry name" value="PRTase-like"/>
    <property type="match status" value="1"/>
</dbReference>
<keyword evidence="12" id="KW-1185">Reference proteome</keyword>
<comment type="caution">
    <text evidence="9">Lacks conserved residue(s) required for the propagation of feature annotation.</text>
</comment>
<comment type="pathway">
    <text evidence="2 9">Pyrimidine metabolism; UMP biosynthesis via de novo pathway; UMP from orotate: step 1/2.</text>
</comment>
<evidence type="ECO:0000256" key="3">
    <source>
        <dbReference type="ARBA" id="ARBA00006340"/>
    </source>
</evidence>
<evidence type="ECO:0000313" key="11">
    <source>
        <dbReference type="EMBL" id="MBZ5712459.1"/>
    </source>
</evidence>
<comment type="catalytic activity">
    <reaction evidence="9">
        <text>orotidine 5'-phosphate + diphosphate = orotate + 5-phospho-alpha-D-ribose 1-diphosphate</text>
        <dbReference type="Rhea" id="RHEA:10380"/>
        <dbReference type="ChEBI" id="CHEBI:30839"/>
        <dbReference type="ChEBI" id="CHEBI:33019"/>
        <dbReference type="ChEBI" id="CHEBI:57538"/>
        <dbReference type="ChEBI" id="CHEBI:58017"/>
        <dbReference type="EC" id="2.4.2.10"/>
    </reaction>
</comment>
<name>A0ABS7TW86_9BACT</name>
<evidence type="ECO:0000256" key="6">
    <source>
        <dbReference type="ARBA" id="ARBA00022676"/>
    </source>
</evidence>
<keyword evidence="9" id="KW-0460">Magnesium</keyword>
<feature type="binding site" evidence="9">
    <location>
        <position position="104"/>
    </location>
    <ligand>
        <name>5-phospho-alpha-D-ribose 1-diphosphate</name>
        <dbReference type="ChEBI" id="CHEBI:58017"/>
        <note>ligand shared between dimeric partners</note>
    </ligand>
</feature>
<dbReference type="EMBL" id="JAIRAU010000031">
    <property type="protein sequence ID" value="MBZ5712459.1"/>
    <property type="molecule type" value="Genomic_DNA"/>
</dbReference>
<gene>
    <name evidence="9 11" type="primary">pyrE</name>
    <name evidence="11" type="ORF">K7C98_24720</name>
</gene>
<comment type="function">
    <text evidence="1 9">Catalyzes the transfer of a ribosyl phosphate group from 5-phosphoribose 1-diphosphate to orotate, leading to the formation of orotidine monophosphate (OMP).</text>
</comment>
<dbReference type="PANTHER" id="PTHR46683">
    <property type="entry name" value="OROTATE PHOSPHORIBOSYLTRANSFERASE 1-RELATED"/>
    <property type="match status" value="1"/>
</dbReference>
<evidence type="ECO:0000256" key="1">
    <source>
        <dbReference type="ARBA" id="ARBA00003769"/>
    </source>
</evidence>
<dbReference type="EC" id="2.4.2.10" evidence="5 9"/>
<evidence type="ECO:0000313" key="12">
    <source>
        <dbReference type="Proteomes" id="UP001139031"/>
    </source>
</evidence>
<dbReference type="GO" id="GO:0004588">
    <property type="term" value="F:orotate phosphoribosyltransferase activity"/>
    <property type="evidence" value="ECO:0007669"/>
    <property type="project" value="UniProtKB-EC"/>
</dbReference>
<dbReference type="Gene3D" id="3.40.50.2020">
    <property type="match status" value="1"/>
</dbReference>
<dbReference type="RefSeq" id="WP_224194215.1">
    <property type="nucleotide sequence ID" value="NZ_JAIRAU010000031.1"/>
</dbReference>
<evidence type="ECO:0000259" key="10">
    <source>
        <dbReference type="Pfam" id="PF00156"/>
    </source>
</evidence>
<dbReference type="HAMAP" id="MF_01208">
    <property type="entry name" value="PyrE"/>
    <property type="match status" value="1"/>
</dbReference>
<feature type="binding site" evidence="9">
    <location>
        <position position="98"/>
    </location>
    <ligand>
        <name>5-phospho-alpha-D-ribose 1-diphosphate</name>
        <dbReference type="ChEBI" id="CHEBI:58017"/>
        <note>ligand shared between dimeric partners</note>
    </ligand>
</feature>
<evidence type="ECO:0000256" key="9">
    <source>
        <dbReference type="HAMAP-Rule" id="MF_01208"/>
    </source>
</evidence>
<feature type="binding site" description="in other chain" evidence="9">
    <location>
        <position position="99"/>
    </location>
    <ligand>
        <name>5-phospho-alpha-D-ribose 1-diphosphate</name>
        <dbReference type="ChEBI" id="CHEBI:58017"/>
        <note>ligand shared between dimeric partners</note>
    </ligand>
</feature>
<dbReference type="InterPro" id="IPR000836">
    <property type="entry name" value="PRTase_dom"/>
</dbReference>
<protein>
    <recommendedName>
        <fullName evidence="5 9">Orotate phosphoribosyltransferase</fullName>
        <shortName evidence="9">OPRT</shortName>
        <shortName evidence="9">OPRTase</shortName>
        <ecNumber evidence="5 9">2.4.2.10</ecNumber>
    </recommendedName>
</protein>
<organism evidence="11 12">
    <name type="scientific">Nannocystis pusilla</name>
    <dbReference type="NCBI Taxonomy" id="889268"/>
    <lineage>
        <taxon>Bacteria</taxon>
        <taxon>Pseudomonadati</taxon>
        <taxon>Myxococcota</taxon>
        <taxon>Polyangia</taxon>
        <taxon>Nannocystales</taxon>
        <taxon>Nannocystaceae</taxon>
        <taxon>Nannocystis</taxon>
    </lineage>
</organism>
<sequence length="218" mass="23276">MDSYKQRFIDLLVRHEVLRFGDFTLKSGRRSPYFINAGQLRTGAAIAGLGEAYAECLQREGLACDLLFGPSYKGVPLAVATAIARARAGSDVAFCFDRKEAKDHGEGGVFVGTAPWDGARVVIVDDVITSGKSIHEAAELLRKAAAVTVAGVVVAVDRMERGRGAVSTLAELQTELGAPVRAIVTIREIAAYLHPRVIDDARLRAIEGYLAEHGATGP</sequence>
<dbReference type="Pfam" id="PF00156">
    <property type="entry name" value="Pribosyltran"/>
    <property type="match status" value="1"/>
</dbReference>
<proteinExistence type="inferred from homology"/>
<reference evidence="11" key="1">
    <citation type="submission" date="2021-08" db="EMBL/GenBank/DDBJ databases">
        <authorList>
            <person name="Stevens D.C."/>
        </authorList>
    </citation>
    <scope>NUCLEOTIDE SEQUENCE</scope>
    <source>
        <strain evidence="11">DSM 53165</strain>
    </source>
</reference>
<dbReference type="InterPro" id="IPR023031">
    <property type="entry name" value="OPRT"/>
</dbReference>
<comment type="caution">
    <text evidence="11">The sequence shown here is derived from an EMBL/GenBank/DDBJ whole genome shotgun (WGS) entry which is preliminary data.</text>
</comment>
<accession>A0ABS7TW86</accession>
<feature type="binding site" description="in other chain" evidence="9">
    <location>
        <position position="26"/>
    </location>
    <ligand>
        <name>5-phospho-alpha-D-ribose 1-diphosphate</name>
        <dbReference type="ChEBI" id="CHEBI:58017"/>
        <note>ligand shared between dimeric partners</note>
    </ligand>
</feature>
<evidence type="ECO:0000256" key="2">
    <source>
        <dbReference type="ARBA" id="ARBA00004889"/>
    </source>
</evidence>
<dbReference type="InterPro" id="IPR004467">
    <property type="entry name" value="Or_phspho_trans_dom"/>
</dbReference>
<feature type="binding site" evidence="9">
    <location>
        <position position="158"/>
    </location>
    <ligand>
        <name>orotate</name>
        <dbReference type="ChEBI" id="CHEBI:30839"/>
    </ligand>
</feature>
<feature type="domain" description="Phosphoribosyltransferase" evidence="10">
    <location>
        <begin position="46"/>
        <end position="161"/>
    </location>
</feature>
<feature type="binding site" description="in other chain" evidence="9">
    <location>
        <begin position="72"/>
        <end position="73"/>
    </location>
    <ligand>
        <name>5-phospho-alpha-D-ribose 1-diphosphate</name>
        <dbReference type="ChEBI" id="CHEBI:58017"/>
        <note>ligand shared between dimeric partners</note>
    </ligand>
</feature>
<keyword evidence="7 9" id="KW-0808">Transferase</keyword>
<keyword evidence="8 9" id="KW-0665">Pyrimidine biosynthesis</keyword>
<feature type="binding site" description="in other chain" evidence="9">
    <location>
        <begin position="125"/>
        <end position="133"/>
    </location>
    <ligand>
        <name>5-phospho-alpha-D-ribose 1-diphosphate</name>
        <dbReference type="ChEBI" id="CHEBI:58017"/>
        <note>ligand shared between dimeric partners</note>
    </ligand>
</feature>
<evidence type="ECO:0000256" key="7">
    <source>
        <dbReference type="ARBA" id="ARBA00022679"/>
    </source>
</evidence>
<keyword evidence="6 9" id="KW-0328">Glycosyltransferase</keyword>
<dbReference type="InterPro" id="IPR029057">
    <property type="entry name" value="PRTase-like"/>
</dbReference>
<dbReference type="CDD" id="cd06223">
    <property type="entry name" value="PRTases_typeI"/>
    <property type="match status" value="1"/>
</dbReference>
<feature type="binding site" evidence="9">
    <location>
        <position position="129"/>
    </location>
    <ligand>
        <name>orotate</name>
        <dbReference type="ChEBI" id="CHEBI:30839"/>
    </ligand>
</feature>
<evidence type="ECO:0000256" key="5">
    <source>
        <dbReference type="ARBA" id="ARBA00011971"/>
    </source>
</evidence>